<dbReference type="Proteomes" id="UP000479710">
    <property type="component" value="Unassembled WGS sequence"/>
</dbReference>
<accession>A0A6G1CFQ9</accession>
<comment type="caution">
    <text evidence="2">The sequence shown here is derived from an EMBL/GenBank/DDBJ whole genome shotgun (WGS) entry which is preliminary data.</text>
</comment>
<dbReference type="AlphaFoldDB" id="A0A6G1CFQ9"/>
<protein>
    <submittedName>
        <fullName evidence="2">Uncharacterized protein</fullName>
    </submittedName>
</protein>
<organism evidence="2 3">
    <name type="scientific">Oryza meyeriana var. granulata</name>
    <dbReference type="NCBI Taxonomy" id="110450"/>
    <lineage>
        <taxon>Eukaryota</taxon>
        <taxon>Viridiplantae</taxon>
        <taxon>Streptophyta</taxon>
        <taxon>Embryophyta</taxon>
        <taxon>Tracheophyta</taxon>
        <taxon>Spermatophyta</taxon>
        <taxon>Magnoliopsida</taxon>
        <taxon>Liliopsida</taxon>
        <taxon>Poales</taxon>
        <taxon>Poaceae</taxon>
        <taxon>BOP clade</taxon>
        <taxon>Oryzoideae</taxon>
        <taxon>Oryzeae</taxon>
        <taxon>Oryzinae</taxon>
        <taxon>Oryza</taxon>
        <taxon>Oryza meyeriana</taxon>
    </lineage>
</organism>
<evidence type="ECO:0000256" key="1">
    <source>
        <dbReference type="SAM" id="MobiDB-lite"/>
    </source>
</evidence>
<evidence type="ECO:0000313" key="3">
    <source>
        <dbReference type="Proteomes" id="UP000479710"/>
    </source>
</evidence>
<reference evidence="2 3" key="1">
    <citation type="submission" date="2019-11" db="EMBL/GenBank/DDBJ databases">
        <title>Whole genome sequence of Oryza granulata.</title>
        <authorList>
            <person name="Li W."/>
        </authorList>
    </citation>
    <scope>NUCLEOTIDE SEQUENCE [LARGE SCALE GENOMIC DNA]</scope>
    <source>
        <strain evidence="3">cv. Menghai</strain>
        <tissue evidence="2">Leaf</tissue>
    </source>
</reference>
<sequence>MAGASRPGAQEKRAEGTGGKERGGDRCSVRPRRHRFRSGGEAHPGNRDSDRIVRVDGRAPLPSRCRLRVAELRREVERCDLSIGKYARH</sequence>
<name>A0A6G1CFQ9_9ORYZ</name>
<gene>
    <name evidence="2" type="ORF">E2562_012710</name>
</gene>
<dbReference type="EMBL" id="SPHZ02000009">
    <property type="protein sequence ID" value="KAF0899019.1"/>
    <property type="molecule type" value="Genomic_DNA"/>
</dbReference>
<feature type="compositionally biased region" description="Basic and acidic residues" evidence="1">
    <location>
        <begin position="9"/>
        <end position="28"/>
    </location>
</feature>
<feature type="region of interest" description="Disordered" evidence="1">
    <location>
        <begin position="1"/>
        <end position="52"/>
    </location>
</feature>
<keyword evidence="3" id="KW-1185">Reference proteome</keyword>
<feature type="compositionally biased region" description="Basic and acidic residues" evidence="1">
    <location>
        <begin position="38"/>
        <end position="52"/>
    </location>
</feature>
<evidence type="ECO:0000313" key="2">
    <source>
        <dbReference type="EMBL" id="KAF0899019.1"/>
    </source>
</evidence>
<proteinExistence type="predicted"/>